<dbReference type="RefSeq" id="WP_282217562.1">
    <property type="nucleotide sequence ID" value="NZ_CP118246.1"/>
</dbReference>
<reference evidence="1 2" key="1">
    <citation type="submission" date="2023-02" db="EMBL/GenBank/DDBJ databases">
        <title>Devosia algicola sp. nov., isolated from the phycosphere of marine algae.</title>
        <authorList>
            <person name="Kim J.M."/>
            <person name="Lee J.K."/>
            <person name="Choi B.J."/>
            <person name="Bayburt H."/>
            <person name="Jeon C.O."/>
        </authorList>
    </citation>
    <scope>NUCLEOTIDE SEQUENCE [LARGE SCALE GENOMIC DNA]</scope>
    <source>
        <strain evidence="1 2">G20-9</strain>
    </source>
</reference>
<proteinExistence type="predicted"/>
<accession>A0ABY7YJ69</accession>
<keyword evidence="2" id="KW-1185">Reference proteome</keyword>
<organism evidence="1 2">
    <name type="scientific">Devosia algicola</name>
    <dbReference type="NCBI Taxonomy" id="3026418"/>
    <lineage>
        <taxon>Bacteria</taxon>
        <taxon>Pseudomonadati</taxon>
        <taxon>Pseudomonadota</taxon>
        <taxon>Alphaproteobacteria</taxon>
        <taxon>Hyphomicrobiales</taxon>
        <taxon>Devosiaceae</taxon>
        <taxon>Devosia</taxon>
    </lineage>
</organism>
<evidence type="ECO:0000313" key="2">
    <source>
        <dbReference type="Proteomes" id="UP001220530"/>
    </source>
</evidence>
<protein>
    <submittedName>
        <fullName evidence="1">Uncharacterized protein</fullName>
    </submittedName>
</protein>
<evidence type="ECO:0000313" key="1">
    <source>
        <dbReference type="EMBL" id="WDR01150.1"/>
    </source>
</evidence>
<name>A0ABY7YJ69_9HYPH</name>
<dbReference type="EMBL" id="CP118246">
    <property type="protein sequence ID" value="WDR01150.1"/>
    <property type="molecule type" value="Genomic_DNA"/>
</dbReference>
<sequence>MSLGVPTIKATASIPARNLSVDVTIRKNADATLPASHLMEINFQVSDSFIGGTIASLPGVLLKNEEPGTGHAFSRGFRPRGG</sequence>
<gene>
    <name evidence="1" type="ORF">PSQ19_09615</name>
</gene>
<dbReference type="Proteomes" id="UP001220530">
    <property type="component" value="Chromosome"/>
</dbReference>